<dbReference type="EMBL" id="PXVD01000008">
    <property type="protein sequence ID" value="MDJ1370948.1"/>
    <property type="molecule type" value="Genomic_DNA"/>
</dbReference>
<reference evidence="1" key="2">
    <citation type="journal article" date="2022" name="Sci. Rep.">
        <title>In silico prediction of the enzymes involved in the degradation of the herbicide molinate by Gulosibacter molinativorax ON4T.</title>
        <authorList>
            <person name="Lopes A.R."/>
            <person name="Bunin E."/>
            <person name="Viana A.T."/>
            <person name="Froufe H."/>
            <person name="Munoz-Merida A."/>
            <person name="Pinho D."/>
            <person name="Figueiredo J."/>
            <person name="Barroso C."/>
            <person name="Vaz-Moreira I."/>
            <person name="Bellanger X."/>
            <person name="Egas C."/>
            <person name="Nunes O.C."/>
        </authorList>
    </citation>
    <scope>NUCLEOTIDE SEQUENCE</scope>
    <source>
        <strain evidence="1">ON4</strain>
    </source>
</reference>
<sequence length="591" mass="65246">MKTRAQRYARDAQAGSARALHLLKQRGDLNSHVPEEYWPSPQPDSADPLRTFLPLPPAEGLSEWFFGSATRSNDGGARDSNCIVLFVSVDGSEDAYPVSALARLLASRRGLKDSLHTIVITAPDATRRARAVLRSGRIRTGVSVVEAPDATRLNALFSLTSAMVIPTQVPATELPINKVNSAQFKARAAGVPVAAWPAESPLPAMAHELVVPALAASTRIASRIARFQALEQTVDIPSHRPDVWQEPTHLYHGASTTDRPQRIVVAGHDMKFAHAGIDELRRLGHEVQLDEWTGHARHDEEHSNELLDWADVVWCEWTLGNAAWYSQRMSPGKRLVTRLHLQELSTAFPSTVHWENVDATLVVADHVRRQLLRDSDAAEERTAVMPNMVHIPETVPEHADDARFRLGLAGMVPARKGLREALDVLKALREVDPRYSLSLRGKRPEEYPWMADRTGESEYFDRELARIENDPLLGDAVEFSPFGPDMSSWYQQVGVALSTSEFESFHFTAPDGAAHGAAPFLLSWPGADLLYPAAWLHPDTDGLAKSILETTQDAVTWRTRAAEAREFIADTYSEPRVLDALVSTILGSSAS</sequence>
<proteinExistence type="predicted"/>
<dbReference type="Gene3D" id="3.40.50.2000">
    <property type="entry name" value="Glycogen Phosphorylase B"/>
    <property type="match status" value="1"/>
</dbReference>
<comment type="caution">
    <text evidence="1">The sequence shown here is derived from an EMBL/GenBank/DDBJ whole genome shotgun (WGS) entry which is preliminary data.</text>
</comment>
<organism evidence="1 2">
    <name type="scientific">Gulosibacter molinativorax</name>
    <dbReference type="NCBI Taxonomy" id="256821"/>
    <lineage>
        <taxon>Bacteria</taxon>
        <taxon>Bacillati</taxon>
        <taxon>Actinomycetota</taxon>
        <taxon>Actinomycetes</taxon>
        <taxon>Micrococcales</taxon>
        <taxon>Microbacteriaceae</taxon>
        <taxon>Gulosibacter</taxon>
    </lineage>
</organism>
<evidence type="ECO:0000313" key="1">
    <source>
        <dbReference type="EMBL" id="MDJ1370948.1"/>
    </source>
</evidence>
<dbReference type="RefSeq" id="WP_051266492.1">
    <property type="nucleotide sequence ID" value="NZ_CP028426.1"/>
</dbReference>
<dbReference type="Proteomes" id="UP001170379">
    <property type="component" value="Unassembled WGS sequence"/>
</dbReference>
<dbReference type="SUPFAM" id="SSF53756">
    <property type="entry name" value="UDP-Glycosyltransferase/glycogen phosphorylase"/>
    <property type="match status" value="1"/>
</dbReference>
<evidence type="ECO:0000313" key="2">
    <source>
        <dbReference type="Proteomes" id="UP001170379"/>
    </source>
</evidence>
<reference evidence="1" key="1">
    <citation type="submission" date="2018-03" db="EMBL/GenBank/DDBJ databases">
        <authorList>
            <person name="Nunes O.C."/>
            <person name="Lopes A.R."/>
            <person name="Froufe H."/>
            <person name="Munoz-Merida A."/>
            <person name="Barroso C."/>
            <person name="Egas C."/>
        </authorList>
    </citation>
    <scope>NUCLEOTIDE SEQUENCE</scope>
    <source>
        <strain evidence="1">ON4</strain>
    </source>
</reference>
<evidence type="ECO:0008006" key="3">
    <source>
        <dbReference type="Google" id="ProtNLM"/>
    </source>
</evidence>
<protein>
    <recommendedName>
        <fullName evidence="3">Glycosyltransferase family 1 protein</fullName>
    </recommendedName>
</protein>
<keyword evidence="2" id="KW-1185">Reference proteome</keyword>
<gene>
    <name evidence="1" type="ORF">C7K25_06145</name>
</gene>
<accession>A0ABT7C762</accession>
<name>A0ABT7C762_9MICO</name>